<proteinExistence type="predicted"/>
<accession>C8PG10</accession>
<comment type="caution">
    <text evidence="1">The sequence shown here is derived from an EMBL/GenBank/DDBJ whole genome shotgun (WGS) entry which is preliminary data.</text>
</comment>
<name>C8PG10_9BACT</name>
<dbReference type="EMBL" id="ACYG01000019">
    <property type="protein sequence ID" value="EEV18048.1"/>
    <property type="molecule type" value="Genomic_DNA"/>
</dbReference>
<evidence type="ECO:0000313" key="2">
    <source>
        <dbReference type="Proteomes" id="UP000005709"/>
    </source>
</evidence>
<keyword evidence="2" id="KW-1185">Reference proteome</keyword>
<dbReference type="AlphaFoldDB" id="C8PG10"/>
<gene>
    <name evidence="1" type="ORF">CAMGR0001_0803</name>
</gene>
<dbReference type="Proteomes" id="UP000005709">
    <property type="component" value="Unassembled WGS sequence"/>
</dbReference>
<evidence type="ECO:0000313" key="1">
    <source>
        <dbReference type="EMBL" id="EEV18048.1"/>
    </source>
</evidence>
<reference evidence="1 2" key="1">
    <citation type="submission" date="2009-07" db="EMBL/GenBank/DDBJ databases">
        <authorList>
            <person name="Madupu R."/>
            <person name="Sebastian Y."/>
            <person name="Durkin A.S."/>
            <person name="Torralba M."/>
            <person name="Methe B."/>
            <person name="Sutton G.G."/>
            <person name="Strausberg R.L."/>
            <person name="Nelson K.E."/>
        </authorList>
    </citation>
    <scope>NUCLEOTIDE SEQUENCE [LARGE SCALE GENOMIC DNA]</scope>
    <source>
        <strain evidence="1 2">RM3268</strain>
    </source>
</reference>
<protein>
    <submittedName>
        <fullName evidence="1">Uncharacterized protein</fullName>
    </submittedName>
</protein>
<organism evidence="1 2">
    <name type="scientific">Campylobacter gracilis RM3268</name>
    <dbReference type="NCBI Taxonomy" id="553220"/>
    <lineage>
        <taxon>Bacteria</taxon>
        <taxon>Pseudomonadati</taxon>
        <taxon>Campylobacterota</taxon>
        <taxon>Epsilonproteobacteria</taxon>
        <taxon>Campylobacterales</taxon>
        <taxon>Campylobacteraceae</taxon>
        <taxon>Campylobacter</taxon>
    </lineage>
</organism>
<sequence length="38" mass="4361">MTQKGRLNPKNLLFPIMHYQAGSRLINVSSKLNMAFKI</sequence>